<feature type="transmembrane region" description="Helical" evidence="1">
    <location>
        <begin position="316"/>
        <end position="334"/>
    </location>
</feature>
<dbReference type="EMBL" id="JABCJJ010000019">
    <property type="protein sequence ID" value="NMR20938.1"/>
    <property type="molecule type" value="Genomic_DNA"/>
</dbReference>
<feature type="transmembrane region" description="Helical" evidence="1">
    <location>
        <begin position="294"/>
        <end position="310"/>
    </location>
</feature>
<comment type="caution">
    <text evidence="2">The sequence shown here is derived from an EMBL/GenBank/DDBJ whole genome shotgun (WGS) entry which is preliminary data.</text>
</comment>
<dbReference type="Proteomes" id="UP000562124">
    <property type="component" value="Unassembled WGS sequence"/>
</dbReference>
<sequence>MSEPVLDDVARRAALLRWGLPRDPQAVEHVTGLVVTAVGTVIVTRGYLQLTGFPQIGGKTLHVAHVLWGGLAMTVAMVLLLSFAGPVVRPLAAFLGGVGLGLFIDEVGKFLTNDNDYFFKPAPMIIYVTLMLVVIVTDVLHGRRRHHPAEYLAGAADHAVAGLVGGLSPGRRKHATQLLARGREAPGAAQIEALLAAIPDDHAEAPDPIELGRSRFRRMLRGVVTRRWATRTTAALIVVLVAAAPLTLAVHEARGGTVPVWVTVGVAVSVALTVLASGRGVTLLRRDRARAFRWMRGAVLADLLLTQVALFYVEPWLATGGLFVAVLALGVVAAEQHRLESLRLAVTDTAR</sequence>
<accession>A0A7Y0M0S6</accession>
<feature type="transmembrane region" description="Helical" evidence="1">
    <location>
        <begin position="260"/>
        <end position="282"/>
    </location>
</feature>
<name>A0A7Y0M0S6_CELFI</name>
<keyword evidence="1" id="KW-0812">Transmembrane</keyword>
<keyword evidence="1" id="KW-0472">Membrane</keyword>
<proteinExistence type="predicted"/>
<keyword evidence="1" id="KW-1133">Transmembrane helix</keyword>
<evidence type="ECO:0000313" key="2">
    <source>
        <dbReference type="EMBL" id="NMR20938.1"/>
    </source>
</evidence>
<keyword evidence="3" id="KW-1185">Reference proteome</keyword>
<dbReference type="AlphaFoldDB" id="A0A7Y0M0S6"/>
<reference evidence="2 3" key="1">
    <citation type="submission" date="2020-04" db="EMBL/GenBank/DDBJ databases">
        <title>Sequencing and Assembly of C. fimi.</title>
        <authorList>
            <person name="Ramsey A.R."/>
        </authorList>
    </citation>
    <scope>NUCLEOTIDE SEQUENCE [LARGE SCALE GENOMIC DNA]</scope>
    <source>
        <strain evidence="2 3">SB</strain>
    </source>
</reference>
<feature type="transmembrane region" description="Helical" evidence="1">
    <location>
        <begin position="124"/>
        <end position="141"/>
    </location>
</feature>
<dbReference type="RefSeq" id="WP_169325311.1">
    <property type="nucleotide sequence ID" value="NZ_JABCJJ010000019.1"/>
</dbReference>
<organism evidence="2 3">
    <name type="scientific">Cellulomonas fimi</name>
    <dbReference type="NCBI Taxonomy" id="1708"/>
    <lineage>
        <taxon>Bacteria</taxon>
        <taxon>Bacillati</taxon>
        <taxon>Actinomycetota</taxon>
        <taxon>Actinomycetes</taxon>
        <taxon>Micrococcales</taxon>
        <taxon>Cellulomonadaceae</taxon>
        <taxon>Cellulomonas</taxon>
    </lineage>
</organism>
<gene>
    <name evidence="2" type="ORF">HIR71_12030</name>
</gene>
<evidence type="ECO:0000256" key="1">
    <source>
        <dbReference type="SAM" id="Phobius"/>
    </source>
</evidence>
<protein>
    <submittedName>
        <fullName evidence="2">Uncharacterized protein</fullName>
    </submittedName>
</protein>
<feature type="transmembrane region" description="Helical" evidence="1">
    <location>
        <begin position="26"/>
        <end position="48"/>
    </location>
</feature>
<feature type="transmembrane region" description="Helical" evidence="1">
    <location>
        <begin position="228"/>
        <end position="248"/>
    </location>
</feature>
<feature type="transmembrane region" description="Helical" evidence="1">
    <location>
        <begin position="60"/>
        <end position="80"/>
    </location>
</feature>
<evidence type="ECO:0000313" key="3">
    <source>
        <dbReference type="Proteomes" id="UP000562124"/>
    </source>
</evidence>